<feature type="transmembrane region" description="Helical" evidence="2">
    <location>
        <begin position="627"/>
        <end position="647"/>
    </location>
</feature>
<feature type="transmembrane region" description="Helical" evidence="2">
    <location>
        <begin position="386"/>
        <end position="407"/>
    </location>
</feature>
<feature type="region of interest" description="Disordered" evidence="1">
    <location>
        <begin position="42"/>
        <end position="117"/>
    </location>
</feature>
<reference evidence="4" key="1">
    <citation type="submission" date="2016-11" db="EMBL/GenBank/DDBJ databases">
        <authorList>
            <person name="Varghese N."/>
            <person name="Submissions S."/>
        </authorList>
    </citation>
    <scope>NUCLEOTIDE SEQUENCE [LARGE SCALE GENOMIC DNA]</scope>
    <source>
        <strain evidence="4">DSM 29440</strain>
    </source>
</reference>
<keyword evidence="2" id="KW-1133">Transmembrane helix</keyword>
<feature type="compositionally biased region" description="Acidic residues" evidence="1">
    <location>
        <begin position="919"/>
        <end position="932"/>
    </location>
</feature>
<feature type="transmembrane region" description="Helical" evidence="2">
    <location>
        <begin position="133"/>
        <end position="152"/>
    </location>
</feature>
<feature type="transmembrane region" description="Helical" evidence="2">
    <location>
        <begin position="792"/>
        <end position="812"/>
    </location>
</feature>
<feature type="region of interest" description="Disordered" evidence="1">
    <location>
        <begin position="913"/>
        <end position="932"/>
    </location>
</feature>
<feature type="transmembrane region" description="Helical" evidence="2">
    <location>
        <begin position="319"/>
        <end position="338"/>
    </location>
</feature>
<feature type="transmembrane region" description="Helical" evidence="2">
    <location>
        <begin position="6"/>
        <end position="26"/>
    </location>
</feature>
<gene>
    <name evidence="3" type="ORF">SAMN05444002_0684</name>
</gene>
<protein>
    <submittedName>
        <fullName evidence="3">Uncharacterized membrane protein</fullName>
    </submittedName>
</protein>
<dbReference type="STRING" id="1217970.SAMN05444002_0684"/>
<feature type="transmembrane region" description="Helical" evidence="2">
    <location>
        <begin position="245"/>
        <end position="263"/>
    </location>
</feature>
<feature type="transmembrane region" description="Helical" evidence="2">
    <location>
        <begin position="519"/>
        <end position="540"/>
    </location>
</feature>
<dbReference type="PANTHER" id="PTHR38434">
    <property type="entry name" value="BLL2549 PROTEIN"/>
    <property type="match status" value="1"/>
</dbReference>
<feature type="transmembrane region" description="Helical" evidence="2">
    <location>
        <begin position="269"/>
        <end position="288"/>
    </location>
</feature>
<feature type="transmembrane region" description="Helical" evidence="2">
    <location>
        <begin position="416"/>
        <end position="438"/>
    </location>
</feature>
<dbReference type="InterPro" id="IPR019286">
    <property type="entry name" value="DUF2339_TM"/>
</dbReference>
<evidence type="ECO:0000313" key="4">
    <source>
        <dbReference type="Proteomes" id="UP000184932"/>
    </source>
</evidence>
<keyword evidence="2" id="KW-0472">Membrane</keyword>
<sequence>MVALLTLAVIGLGVWLIAVQIGLGRVQRRLGAALRELEGLKRAGQTPRTEPEEAEGIASTAAAEAEVAPRKTARELLDPAITPPEPARDGEPRRKLPWEEGYIPETETGGAIPDGPREPGAGEKVVAWLQANWFYAVSALSLALAGLFLVQYGIEQGYLTPTMRVAAALALGAALIGGGEWIRRRQTDATAYLPDTFSAAGIVSLYGGVLAARALYGLIGPGVAMSGLVAVSVGAMVLGWLNGPVLAAFGLIGAGAAPFLVGGDADSATLFYVYYGCLGIVGLAIDAWRQWRWVSVLALGVAGAGGLACFAASAEMPGFAVLLTVLVLAAMAFPRREIGPTHEGGAPLRWLFDRSAGKGGFDVLIAWGAMLAACVVLLALPRAGAAELLLIEGLFTVLILAVALWAWQARALSELALFPALGFLAVIPLESFLGGVLMRDTMRPDATGVPMPALPLEASIVLVMAAHGTVAAAWRSLVATRGGALGREALFWGLFAALFAPLVPLGLELFWLSPRVPGTFGWAGHVLALASLMVAIAVRFARADGGPGRRTAWAVLSASGLIALALFVILTKSALTVALAVLLVVAAALDRRFRLREMQLFIALGVIVLGWRVVIDPGLVWSVQASWGAFFLGFGAALAGMAAAWRLLPEENRLLGRAFLESGLLMIGGIFVTATLWRFIDERVGGDGLASHWTMGLSAMVWLFCAAAQVYRMRLGGRLKWLRITLASLYVLVAGLFLLVGLTISNPFVSEGGYSLPDTTIHGPLVLDSLAVAYLGPALVLLLLARVGAGRWRYAAWVPAGALAAFWVFLEIRRFWQPGTVWVGVGWLDGELYTYTVVLIALGAALLWQAIATGSTPLRRAALVVIGVAVVKVFLIDARGLTGLFRVFSFLALGLSLAALAWLNRWAAQEAAERRSGEEGPEQSGEGDEPPG</sequence>
<dbReference type="RefSeq" id="WP_084192893.1">
    <property type="nucleotide sequence ID" value="NZ_FSRL01000001.1"/>
</dbReference>
<feature type="transmembrane region" description="Helical" evidence="2">
    <location>
        <begin position="359"/>
        <end position="380"/>
    </location>
</feature>
<feature type="compositionally biased region" description="Basic and acidic residues" evidence="1">
    <location>
        <begin position="86"/>
        <end position="98"/>
    </location>
</feature>
<dbReference type="PIRSF" id="PIRSF035905">
    <property type="entry name" value="UCP035905_mp"/>
    <property type="match status" value="1"/>
</dbReference>
<feature type="transmembrane region" description="Helical" evidence="2">
    <location>
        <begin position="832"/>
        <end position="851"/>
    </location>
</feature>
<feature type="transmembrane region" description="Helical" evidence="2">
    <location>
        <begin position="884"/>
        <end position="904"/>
    </location>
</feature>
<dbReference type="Proteomes" id="UP000184932">
    <property type="component" value="Unassembled WGS sequence"/>
</dbReference>
<dbReference type="EMBL" id="FSRL01000001">
    <property type="protein sequence ID" value="SIN81523.1"/>
    <property type="molecule type" value="Genomic_DNA"/>
</dbReference>
<name>A0A1N6EES2_9RHOB</name>
<feature type="transmembrane region" description="Helical" evidence="2">
    <location>
        <begin position="489"/>
        <end position="507"/>
    </location>
</feature>
<evidence type="ECO:0000256" key="2">
    <source>
        <dbReference type="SAM" id="Phobius"/>
    </source>
</evidence>
<feature type="transmembrane region" description="Helical" evidence="2">
    <location>
        <begin position="600"/>
        <end position="621"/>
    </location>
</feature>
<dbReference type="AlphaFoldDB" id="A0A1N6EES2"/>
<keyword evidence="2" id="KW-0812">Transmembrane</keyword>
<proteinExistence type="predicted"/>
<dbReference type="OrthoDB" id="5422830at2"/>
<organism evidence="3 4">
    <name type="scientific">Vannielia litorea</name>
    <dbReference type="NCBI Taxonomy" id="1217970"/>
    <lineage>
        <taxon>Bacteria</taxon>
        <taxon>Pseudomonadati</taxon>
        <taxon>Pseudomonadota</taxon>
        <taxon>Alphaproteobacteria</taxon>
        <taxon>Rhodobacterales</taxon>
        <taxon>Paracoccaceae</taxon>
        <taxon>Vannielia</taxon>
    </lineage>
</organism>
<feature type="transmembrane region" description="Helical" evidence="2">
    <location>
        <begin position="293"/>
        <end position="313"/>
    </location>
</feature>
<feature type="transmembrane region" description="Helical" evidence="2">
    <location>
        <begin position="765"/>
        <end position="785"/>
    </location>
</feature>
<feature type="transmembrane region" description="Helical" evidence="2">
    <location>
        <begin position="158"/>
        <end position="177"/>
    </location>
</feature>
<dbReference type="InterPro" id="IPR014600">
    <property type="entry name" value="UCP035905_mem"/>
</dbReference>
<feature type="transmembrane region" description="Helical" evidence="2">
    <location>
        <begin position="858"/>
        <end position="878"/>
    </location>
</feature>
<feature type="transmembrane region" description="Helical" evidence="2">
    <location>
        <begin position="659"/>
        <end position="680"/>
    </location>
</feature>
<feature type="transmembrane region" description="Helical" evidence="2">
    <location>
        <begin position="724"/>
        <end position="745"/>
    </location>
</feature>
<keyword evidence="4" id="KW-1185">Reference proteome</keyword>
<evidence type="ECO:0000256" key="1">
    <source>
        <dbReference type="SAM" id="MobiDB-lite"/>
    </source>
</evidence>
<feature type="compositionally biased region" description="Basic and acidic residues" evidence="1">
    <location>
        <begin position="67"/>
        <end position="77"/>
    </location>
</feature>
<feature type="transmembrane region" description="Helical" evidence="2">
    <location>
        <begin position="458"/>
        <end position="477"/>
    </location>
</feature>
<evidence type="ECO:0000313" key="3">
    <source>
        <dbReference type="EMBL" id="SIN81523.1"/>
    </source>
</evidence>
<accession>A0A1N6EES2</accession>
<feature type="compositionally biased region" description="Low complexity" evidence="1">
    <location>
        <begin position="56"/>
        <end position="66"/>
    </location>
</feature>
<dbReference type="Pfam" id="PF10101">
    <property type="entry name" value="DUF2339"/>
    <property type="match status" value="1"/>
</dbReference>
<dbReference type="PANTHER" id="PTHR38434:SF1">
    <property type="entry name" value="BLL2549 PROTEIN"/>
    <property type="match status" value="1"/>
</dbReference>
<feature type="transmembrane region" description="Helical" evidence="2">
    <location>
        <begin position="692"/>
        <end position="712"/>
    </location>
</feature>